<proteinExistence type="predicted"/>
<gene>
    <name evidence="1" type="ORF">GCM10011346_08240</name>
</gene>
<dbReference type="RefSeq" id="WP_188733245.1">
    <property type="nucleotide sequence ID" value="NZ_BMLW01000002.1"/>
</dbReference>
<keyword evidence="2" id="KW-1185">Reference proteome</keyword>
<accession>A0ABQ2NS85</accession>
<dbReference type="Proteomes" id="UP000641206">
    <property type="component" value="Unassembled WGS sequence"/>
</dbReference>
<evidence type="ECO:0000313" key="2">
    <source>
        <dbReference type="Proteomes" id="UP000641206"/>
    </source>
</evidence>
<reference evidence="2" key="1">
    <citation type="journal article" date="2019" name="Int. J. Syst. Evol. Microbiol.">
        <title>The Global Catalogue of Microorganisms (GCM) 10K type strain sequencing project: providing services to taxonomists for standard genome sequencing and annotation.</title>
        <authorList>
            <consortium name="The Broad Institute Genomics Platform"/>
            <consortium name="The Broad Institute Genome Sequencing Center for Infectious Disease"/>
            <person name="Wu L."/>
            <person name="Ma J."/>
        </authorList>
    </citation>
    <scope>NUCLEOTIDE SEQUENCE [LARGE SCALE GENOMIC DNA]</scope>
    <source>
        <strain evidence="2">CGMCC 1.7693</strain>
    </source>
</reference>
<comment type="caution">
    <text evidence="1">The sequence shown here is derived from an EMBL/GenBank/DDBJ whole genome shotgun (WGS) entry which is preliminary data.</text>
</comment>
<organism evidence="1 2">
    <name type="scientific">Oceanobacillus neutriphilus</name>
    <dbReference type="NCBI Taxonomy" id="531815"/>
    <lineage>
        <taxon>Bacteria</taxon>
        <taxon>Bacillati</taxon>
        <taxon>Bacillota</taxon>
        <taxon>Bacilli</taxon>
        <taxon>Bacillales</taxon>
        <taxon>Bacillaceae</taxon>
        <taxon>Oceanobacillus</taxon>
    </lineage>
</organism>
<sequence>MNQMKVYWLKLLRIFQSSEENDTCGKRKEIILSAGSALESYHEIILSKLQMRNMFTVSYFGTAGKFITVQNQQSTVSVSQEVIKK</sequence>
<evidence type="ECO:0000313" key="1">
    <source>
        <dbReference type="EMBL" id="GGP08390.1"/>
    </source>
</evidence>
<dbReference type="EMBL" id="BMLW01000002">
    <property type="protein sequence ID" value="GGP08390.1"/>
    <property type="molecule type" value="Genomic_DNA"/>
</dbReference>
<protein>
    <submittedName>
        <fullName evidence="1">Uncharacterized protein</fullName>
    </submittedName>
</protein>
<name>A0ABQ2NS85_9BACI</name>